<protein>
    <submittedName>
        <fullName evidence="3">Polymer-forming cytoskeletal protein</fullName>
    </submittedName>
</protein>
<dbReference type="InterPro" id="IPR007607">
    <property type="entry name" value="BacA/B"/>
</dbReference>
<evidence type="ECO:0000313" key="4">
    <source>
        <dbReference type="Proteomes" id="UP000502608"/>
    </source>
</evidence>
<sequence length="294" mass="30936">MNNKTKGITYIGAEMALSGEMTIHAPASIAGKVQGVIRSSDQVKIELGGEIDGEVYCQELRVSGTLKGKLFCNKLVIVSSGVVEADVSSHDMEIYDGGQFIGMRTKGPDASVLPAASAALIAKEHQQVARVSTTSGVEQSAQAARNAKVQSSSVATQPPSNNAKGTANKMIYAVAGVAVAVGVIWQSGVLSDTSSAKVSSSEPALFSQERQFEPTPSVTEKNAAKLLKDVQDEHYLLEQQEELTNAGLADVDTAMEDLHSMEASHELLAETDIVSEAIAEPSDEATVSQTNNLD</sequence>
<gene>
    <name evidence="3" type="ORF">HBH39_03370</name>
</gene>
<name>A0A6G9QGR7_9GAMM</name>
<reference evidence="3 4" key="1">
    <citation type="submission" date="2020-03" db="EMBL/GenBank/DDBJ databases">
        <title>Complete genome sequence of Shewanella sp.</title>
        <authorList>
            <person name="Kim Y.-S."/>
            <person name="Kim S.-J."/>
            <person name="Jung H.-K."/>
            <person name="Kim K.-H."/>
        </authorList>
    </citation>
    <scope>NUCLEOTIDE SEQUENCE [LARGE SCALE GENOMIC DNA]</scope>
    <source>
        <strain evidence="3 4">PN3F2</strain>
    </source>
</reference>
<feature type="region of interest" description="Disordered" evidence="2">
    <location>
        <begin position="132"/>
        <end position="162"/>
    </location>
</feature>
<accession>A0A6G9QGR7</accession>
<dbReference type="EMBL" id="CP050313">
    <property type="protein sequence ID" value="QIR13662.1"/>
    <property type="molecule type" value="Genomic_DNA"/>
</dbReference>
<dbReference type="KEGG" id="saes:HBH39_03370"/>
<dbReference type="Pfam" id="PF04519">
    <property type="entry name" value="Bactofilin"/>
    <property type="match status" value="1"/>
</dbReference>
<comment type="similarity">
    <text evidence="1">Belongs to the bactofilin family.</text>
</comment>
<evidence type="ECO:0000256" key="2">
    <source>
        <dbReference type="SAM" id="MobiDB-lite"/>
    </source>
</evidence>
<dbReference type="RefSeq" id="WP_167675619.1">
    <property type="nucleotide sequence ID" value="NZ_CP050313.1"/>
</dbReference>
<dbReference type="PANTHER" id="PTHR35024:SF4">
    <property type="entry name" value="POLYMER-FORMING CYTOSKELETAL PROTEIN"/>
    <property type="match status" value="1"/>
</dbReference>
<evidence type="ECO:0000256" key="1">
    <source>
        <dbReference type="ARBA" id="ARBA00044755"/>
    </source>
</evidence>
<dbReference type="AlphaFoldDB" id="A0A6G9QGR7"/>
<organism evidence="3 4">
    <name type="scientific">Shewanella aestuarii</name>
    <dbReference type="NCBI Taxonomy" id="1028752"/>
    <lineage>
        <taxon>Bacteria</taxon>
        <taxon>Pseudomonadati</taxon>
        <taxon>Pseudomonadota</taxon>
        <taxon>Gammaproteobacteria</taxon>
        <taxon>Alteromonadales</taxon>
        <taxon>Shewanellaceae</taxon>
        <taxon>Shewanella</taxon>
    </lineage>
</organism>
<evidence type="ECO:0000313" key="3">
    <source>
        <dbReference type="EMBL" id="QIR13662.1"/>
    </source>
</evidence>
<dbReference type="Proteomes" id="UP000502608">
    <property type="component" value="Chromosome"/>
</dbReference>
<keyword evidence="4" id="KW-1185">Reference proteome</keyword>
<dbReference type="PANTHER" id="PTHR35024">
    <property type="entry name" value="HYPOTHETICAL CYTOSOLIC PROTEIN"/>
    <property type="match status" value="1"/>
</dbReference>
<proteinExistence type="inferred from homology"/>